<dbReference type="RefSeq" id="WP_345931639.1">
    <property type="nucleotide sequence ID" value="NZ_JBBKTV010000001.1"/>
</dbReference>
<dbReference type="Proteomes" id="UP001413721">
    <property type="component" value="Unassembled WGS sequence"/>
</dbReference>
<dbReference type="EMBL" id="JBBKTW010000001">
    <property type="protein sequence ID" value="MEN2987370.1"/>
    <property type="molecule type" value="Genomic_DNA"/>
</dbReference>
<dbReference type="Gene3D" id="3.40.50.150">
    <property type="entry name" value="Vaccinia Virus protein VP39"/>
    <property type="match status" value="1"/>
</dbReference>
<evidence type="ECO:0000259" key="4">
    <source>
        <dbReference type="Pfam" id="PF13649"/>
    </source>
</evidence>
<evidence type="ECO:0000313" key="5">
    <source>
        <dbReference type="EMBL" id="MEN2987370.1"/>
    </source>
</evidence>
<dbReference type="InterPro" id="IPR029063">
    <property type="entry name" value="SAM-dependent_MTases_sf"/>
</dbReference>
<dbReference type="GO" id="GO:0032259">
    <property type="term" value="P:methylation"/>
    <property type="evidence" value="ECO:0007669"/>
    <property type="project" value="UniProtKB-KW"/>
</dbReference>
<keyword evidence="1 5" id="KW-0489">Methyltransferase</keyword>
<dbReference type="InterPro" id="IPR041698">
    <property type="entry name" value="Methyltransf_25"/>
</dbReference>
<dbReference type="GO" id="GO:0008168">
    <property type="term" value="F:methyltransferase activity"/>
    <property type="evidence" value="ECO:0007669"/>
    <property type="project" value="UniProtKB-KW"/>
</dbReference>
<gene>
    <name evidence="5" type="ORF">WG926_03580</name>
</gene>
<dbReference type="SUPFAM" id="SSF53335">
    <property type="entry name" value="S-adenosyl-L-methionine-dependent methyltransferases"/>
    <property type="match status" value="1"/>
</dbReference>
<dbReference type="PANTHER" id="PTHR43464:SF19">
    <property type="entry name" value="UBIQUINONE BIOSYNTHESIS O-METHYLTRANSFERASE, MITOCHONDRIAL"/>
    <property type="match status" value="1"/>
</dbReference>
<dbReference type="CDD" id="cd02440">
    <property type="entry name" value="AdoMet_MTases"/>
    <property type="match status" value="1"/>
</dbReference>
<comment type="caution">
    <text evidence="5">The sequence shown here is derived from an EMBL/GenBank/DDBJ whole genome shotgun (WGS) entry which is preliminary data.</text>
</comment>
<dbReference type="Pfam" id="PF13649">
    <property type="entry name" value="Methyltransf_25"/>
    <property type="match status" value="1"/>
</dbReference>
<protein>
    <submittedName>
        <fullName evidence="5">Methyltransferase domain-containing protein</fullName>
    </submittedName>
</protein>
<keyword evidence="6" id="KW-1185">Reference proteome</keyword>
<accession>A0ABU9YF21</accession>
<evidence type="ECO:0000256" key="2">
    <source>
        <dbReference type="ARBA" id="ARBA00022679"/>
    </source>
</evidence>
<evidence type="ECO:0000256" key="3">
    <source>
        <dbReference type="ARBA" id="ARBA00022691"/>
    </source>
</evidence>
<dbReference type="PANTHER" id="PTHR43464">
    <property type="entry name" value="METHYLTRANSFERASE"/>
    <property type="match status" value="1"/>
</dbReference>
<evidence type="ECO:0000256" key="1">
    <source>
        <dbReference type="ARBA" id="ARBA00022603"/>
    </source>
</evidence>
<reference evidence="5 6" key="1">
    <citation type="submission" date="2024-03" db="EMBL/GenBank/DDBJ databases">
        <title>High-quality draft genome sequencing of Tistrella sp. BH-R2-4.</title>
        <authorList>
            <person name="Dong C."/>
        </authorList>
    </citation>
    <scope>NUCLEOTIDE SEQUENCE [LARGE SCALE GENOMIC DNA]</scope>
    <source>
        <strain evidence="5 6">BH-R2-4</strain>
    </source>
</reference>
<sequence length="300" mass="31745">MDDDIARDANDIRHNDQAARWNGAAGQAWVDARPMLDQLFEPLQDLLIRTIPAGAGDGGRYSVLDVGCGTGGTTRAAARRIGATRPDDSGCTGVDVSAPMIEAARRHAEQAGLPVRFVLADAQTHDLGTGRFDLIMSRFGVMFFADPVAAFRNVRGAARQGGQLRFIAWRSAADNPFMTTAETAAAPLLPDLPSRHTALPGQANLPGQFAFADPDRVRRILSDSGWAAVGLEAIDVVCSMPASALTGYISRLGPVGLALSGADDATRTRIVKAIRPAFDPFVSGDMVRFTAACWLATAVA</sequence>
<name>A0ABU9YF21_9PROT</name>
<organism evidence="5 6">
    <name type="scientific">Tistrella arctica</name>
    <dbReference type="NCBI Taxonomy" id="3133430"/>
    <lineage>
        <taxon>Bacteria</taxon>
        <taxon>Pseudomonadati</taxon>
        <taxon>Pseudomonadota</taxon>
        <taxon>Alphaproteobacteria</taxon>
        <taxon>Geminicoccales</taxon>
        <taxon>Geminicoccaceae</taxon>
        <taxon>Tistrella</taxon>
    </lineage>
</organism>
<feature type="domain" description="Methyltransferase" evidence="4">
    <location>
        <begin position="63"/>
        <end position="162"/>
    </location>
</feature>
<evidence type="ECO:0000313" key="6">
    <source>
        <dbReference type="Proteomes" id="UP001413721"/>
    </source>
</evidence>
<keyword evidence="2" id="KW-0808">Transferase</keyword>
<proteinExistence type="predicted"/>
<keyword evidence="3" id="KW-0949">S-adenosyl-L-methionine</keyword>